<sequence length="511" mass="57295">MFPILKFLKQGRYSINDQGNRNSNIQKETIGNHNISCDLFQNTNDLQKLFQQAPDLVIRQFQLVNKSEAALIYLSGLIDKQSIHNNILPPLMHTPFDVSNGLPVTIGEIQTINTWNQVENAIFQGDSILLIHGQNTGYQLNTKGWPQRDITEPRNEISLKGTHEGFVETSSQNIALIRRYIPNRELVLKEVLIGSRGKTKVSILYLRDVASQDVLKELETRIQNIKVDSIINTGEIIEFIEDNPYSPFPQFILTERPDSTVSHILQGRFAIVVDRSPSVLIAPVNFISFFQGVDDYNTRWLVSSSVRLLRFIGFFIALLLPATYVAFISFNFEVIPVQLYLSIAESRERVPFLPVIEALLMEITLEMMREAALRLPTPISQTVGIVGGIVIGQAAVQAGIVSNIMIIIVAVTTIASSIVPNFEMGLAIRLLRFPMMLLAALFGIVGIIIGWMTIIAHLISLESLGTPYGSPLSPFRISGMKDTLVRFPLWSMKRESKNITKNHKETNPDKG</sequence>
<reference evidence="9 11" key="2">
    <citation type="submission" date="2018-08" db="EMBL/GenBank/DDBJ databases">
        <title>Bacillus clarus sp. nov. strain PS00077A.</title>
        <authorList>
            <person name="Mendez Acevedo M."/>
            <person name="Carroll L."/>
            <person name="Mukherjee M."/>
            <person name="Wiedmann M."/>
            <person name="Kovac J."/>
        </authorList>
    </citation>
    <scope>NUCLEOTIDE SEQUENCE [LARGE SCALE GENOMIC DNA]</scope>
    <source>
        <strain evidence="9 11">PS00077A</strain>
    </source>
</reference>
<gene>
    <name evidence="9" type="ORF">D0U04_26440</name>
    <name evidence="8" type="ORF">DJ93_5670</name>
</gene>
<evidence type="ECO:0000313" key="10">
    <source>
        <dbReference type="Proteomes" id="UP000029389"/>
    </source>
</evidence>
<accession>A0A090Y8P1</accession>
<organism evidence="8 10">
    <name type="scientific">Bacillus clarus</name>
    <dbReference type="NCBI Taxonomy" id="2338372"/>
    <lineage>
        <taxon>Bacteria</taxon>
        <taxon>Bacillati</taxon>
        <taxon>Bacillota</taxon>
        <taxon>Bacilli</taxon>
        <taxon>Bacillales</taxon>
        <taxon>Bacillaceae</taxon>
        <taxon>Bacillus</taxon>
        <taxon>Bacillus cereus group</taxon>
    </lineage>
</organism>
<dbReference type="PANTHER" id="PTHR22550:SF16">
    <property type="entry name" value="SPORE GERMINATION PROTEIN"/>
    <property type="match status" value="1"/>
</dbReference>
<evidence type="ECO:0000313" key="11">
    <source>
        <dbReference type="Proteomes" id="UP000264294"/>
    </source>
</evidence>
<dbReference type="PATRIC" id="fig|1405.8.peg.5864"/>
<comment type="similarity">
    <text evidence="2 6">Belongs to the GerABKA family.</text>
</comment>
<dbReference type="EMBL" id="JMQC01000011">
    <property type="protein sequence ID" value="KFM95118.1"/>
    <property type="molecule type" value="Genomic_DNA"/>
</dbReference>
<reference evidence="8 10" key="1">
    <citation type="submission" date="2014-04" db="EMBL/GenBank/DDBJ databases">
        <authorList>
            <person name="Bishop-Lilly K.A."/>
            <person name="Broomall S.M."/>
            <person name="Chain P.S."/>
            <person name="Chertkov O."/>
            <person name="Coyne S.R."/>
            <person name="Daligault H.E."/>
            <person name="Davenport K.W."/>
            <person name="Erkkila T."/>
            <person name="Frey K.G."/>
            <person name="Gibbons H.S."/>
            <person name="Gu W."/>
            <person name="Jaissle J."/>
            <person name="Johnson S.L."/>
            <person name="Koroleva G.I."/>
            <person name="Ladner J.T."/>
            <person name="Lo C.-C."/>
            <person name="Minogue T.D."/>
            <person name="Munk C."/>
            <person name="Palacios G.F."/>
            <person name="Redden C.L."/>
            <person name="Rosenzweig C.N."/>
            <person name="Scholz M.B."/>
            <person name="Teshima H."/>
            <person name="Xu Y."/>
        </authorList>
    </citation>
    <scope>NUCLEOTIDE SEQUENCE [LARGE SCALE GENOMIC DNA]</scope>
    <source>
        <strain evidence="8 10">BHP</strain>
    </source>
</reference>
<evidence type="ECO:0000256" key="4">
    <source>
        <dbReference type="ARBA" id="ARBA00022989"/>
    </source>
</evidence>
<evidence type="ECO:0000313" key="8">
    <source>
        <dbReference type="EMBL" id="KFM95118.1"/>
    </source>
</evidence>
<evidence type="ECO:0000256" key="6">
    <source>
        <dbReference type="PIRNR" id="PIRNR005690"/>
    </source>
</evidence>
<feature type="transmembrane region" description="Helical" evidence="7">
    <location>
        <begin position="435"/>
        <end position="459"/>
    </location>
</feature>
<evidence type="ECO:0000256" key="2">
    <source>
        <dbReference type="ARBA" id="ARBA00005278"/>
    </source>
</evidence>
<dbReference type="Proteomes" id="UP000264294">
    <property type="component" value="Unassembled WGS sequence"/>
</dbReference>
<evidence type="ECO:0000256" key="1">
    <source>
        <dbReference type="ARBA" id="ARBA00004141"/>
    </source>
</evidence>
<feature type="transmembrane region" description="Helical" evidence="7">
    <location>
        <begin position="379"/>
        <end position="398"/>
    </location>
</feature>
<dbReference type="AlphaFoldDB" id="A0A090Y8P1"/>
<evidence type="ECO:0000256" key="3">
    <source>
        <dbReference type="ARBA" id="ARBA00022692"/>
    </source>
</evidence>
<proteinExistence type="inferred from homology"/>
<protein>
    <submittedName>
        <fullName evidence="8">GerA spore germination family protein</fullName>
    </submittedName>
    <submittedName>
        <fullName evidence="9">Spore germination protein</fullName>
    </submittedName>
</protein>
<feature type="transmembrane region" description="Helical" evidence="7">
    <location>
        <begin position="404"/>
        <end position="423"/>
    </location>
</feature>
<evidence type="ECO:0000256" key="5">
    <source>
        <dbReference type="ARBA" id="ARBA00023136"/>
    </source>
</evidence>
<dbReference type="GO" id="GO:0005886">
    <property type="term" value="C:plasma membrane"/>
    <property type="evidence" value="ECO:0007669"/>
    <property type="project" value="UniProtKB-SubCell"/>
</dbReference>
<dbReference type="InterPro" id="IPR050768">
    <property type="entry name" value="UPF0353/GerABKA_families"/>
</dbReference>
<dbReference type="InterPro" id="IPR004995">
    <property type="entry name" value="Spore_Ger"/>
</dbReference>
<comment type="subcellular location">
    <subcellularLocation>
        <location evidence="6">Cell membrane</location>
    </subcellularLocation>
    <subcellularLocation>
        <location evidence="1">Membrane</location>
        <topology evidence="1">Multi-pass membrane protein</topology>
    </subcellularLocation>
</comment>
<dbReference type="PANTHER" id="PTHR22550">
    <property type="entry name" value="SPORE GERMINATION PROTEIN"/>
    <property type="match status" value="1"/>
</dbReference>
<dbReference type="EMBL" id="QVOD01000056">
    <property type="protein sequence ID" value="RFT62954.1"/>
    <property type="molecule type" value="Genomic_DNA"/>
</dbReference>
<dbReference type="Proteomes" id="UP000029389">
    <property type="component" value="Unassembled WGS sequence"/>
</dbReference>
<dbReference type="GO" id="GO:0009847">
    <property type="term" value="P:spore germination"/>
    <property type="evidence" value="ECO:0007669"/>
    <property type="project" value="UniProtKB-UniRule"/>
</dbReference>
<name>A0A090Y8P1_9BACI</name>
<comment type="caution">
    <text evidence="8">The sequence shown here is derived from an EMBL/GenBank/DDBJ whole genome shotgun (WGS) entry which is preliminary data.</text>
</comment>
<feature type="transmembrane region" description="Helical" evidence="7">
    <location>
        <begin position="308"/>
        <end position="330"/>
    </location>
</feature>
<dbReference type="Pfam" id="PF03323">
    <property type="entry name" value="GerA"/>
    <property type="match status" value="1"/>
</dbReference>
<keyword evidence="5 6" id="KW-0472">Membrane</keyword>
<keyword evidence="3 7" id="KW-0812">Transmembrane</keyword>
<keyword evidence="4 7" id="KW-1133">Transmembrane helix</keyword>
<dbReference type="RefSeq" id="WP_080743763.1">
    <property type="nucleotide sequence ID" value="NZ_JMQC01000011.1"/>
</dbReference>
<evidence type="ECO:0000313" key="9">
    <source>
        <dbReference type="EMBL" id="RFT62954.1"/>
    </source>
</evidence>
<dbReference type="PIRSF" id="PIRSF005690">
    <property type="entry name" value="GerBA"/>
    <property type="match status" value="1"/>
</dbReference>
<keyword evidence="11" id="KW-1185">Reference proteome</keyword>
<evidence type="ECO:0000256" key="7">
    <source>
        <dbReference type="SAM" id="Phobius"/>
    </source>
</evidence>